<dbReference type="PANTHER" id="PTHR32494">
    <property type="entry name" value="ALLANTOATE DEIMINASE-RELATED"/>
    <property type="match status" value="1"/>
</dbReference>
<keyword evidence="10" id="KW-1185">Reference proteome</keyword>
<comment type="similarity">
    <text evidence="2">Belongs to the peptidase M20 family.</text>
</comment>
<dbReference type="Gene3D" id="3.40.630.10">
    <property type="entry name" value="Zn peptidases"/>
    <property type="match status" value="1"/>
</dbReference>
<dbReference type="CDD" id="cd03884">
    <property type="entry name" value="M20_bAS"/>
    <property type="match status" value="1"/>
</dbReference>
<evidence type="ECO:0000256" key="6">
    <source>
        <dbReference type="ARBA" id="ARBA00023211"/>
    </source>
</evidence>
<evidence type="ECO:0000256" key="5">
    <source>
        <dbReference type="ARBA" id="ARBA00022801"/>
    </source>
</evidence>
<comment type="cofactor">
    <cofactor evidence="7">
        <name>Zn(2+)</name>
        <dbReference type="ChEBI" id="CHEBI:29105"/>
    </cofactor>
    <text evidence="7">Binds 2 Zn(2+) ions per subunit.</text>
</comment>
<dbReference type="RefSeq" id="WP_138123533.1">
    <property type="nucleotide sequence ID" value="NZ_SWLG01000002.1"/>
</dbReference>
<evidence type="ECO:0000256" key="7">
    <source>
        <dbReference type="PIRSR" id="PIRSR001235-1"/>
    </source>
</evidence>
<keyword evidence="6" id="KW-0464">Manganese</keyword>
<dbReference type="InterPro" id="IPR036264">
    <property type="entry name" value="Bact_exopeptidase_dim_dom"/>
</dbReference>
<proteinExistence type="inferred from homology"/>
<dbReference type="EMBL" id="SWLG01000002">
    <property type="protein sequence ID" value="TLS38707.1"/>
    <property type="molecule type" value="Genomic_DNA"/>
</dbReference>
<dbReference type="AlphaFoldDB" id="A0A5R9F5A2"/>
<dbReference type="GO" id="GO:0046872">
    <property type="term" value="F:metal ion binding"/>
    <property type="evidence" value="ECO:0007669"/>
    <property type="project" value="UniProtKB-KW"/>
</dbReference>
<feature type="binding site" evidence="7">
    <location>
        <position position="91"/>
    </location>
    <ligand>
        <name>Zn(2+)</name>
        <dbReference type="ChEBI" id="CHEBI:29105"/>
        <label>2</label>
    </ligand>
</feature>
<dbReference type="SUPFAM" id="SSF53187">
    <property type="entry name" value="Zn-dependent exopeptidases"/>
    <property type="match status" value="1"/>
</dbReference>
<evidence type="ECO:0000256" key="2">
    <source>
        <dbReference type="ARBA" id="ARBA00006153"/>
    </source>
</evidence>
<dbReference type="InterPro" id="IPR002933">
    <property type="entry name" value="Peptidase_M20"/>
</dbReference>
<organism evidence="9 10">
    <name type="scientific">Exobacillus caeni</name>
    <dbReference type="NCBI Taxonomy" id="2574798"/>
    <lineage>
        <taxon>Bacteria</taxon>
        <taxon>Bacillati</taxon>
        <taxon>Bacillota</taxon>
        <taxon>Bacilli</taxon>
        <taxon>Bacillales</taxon>
        <taxon>Guptibacillaceae</taxon>
        <taxon>Exobacillus</taxon>
    </lineage>
</organism>
<dbReference type="SUPFAM" id="SSF55031">
    <property type="entry name" value="Bacterial exopeptidase dimerisation domain"/>
    <property type="match status" value="1"/>
</dbReference>
<keyword evidence="5 9" id="KW-0378">Hydrolase</keyword>
<dbReference type="OrthoDB" id="9808195at2"/>
<dbReference type="InterPro" id="IPR010158">
    <property type="entry name" value="Amidase_Cbmase"/>
</dbReference>
<feature type="binding site" evidence="8">
    <location>
        <position position="293"/>
    </location>
    <ligand>
        <name>allantoate</name>
        <dbReference type="ChEBI" id="CHEBI:17536"/>
    </ligand>
</feature>
<feature type="binding site" evidence="8">
    <location>
        <position position="280"/>
    </location>
    <ligand>
        <name>allantoate</name>
        <dbReference type="ChEBI" id="CHEBI:17536"/>
    </ligand>
</feature>
<feature type="binding site" evidence="8">
    <location>
        <position position="216"/>
    </location>
    <ligand>
        <name>allantoate</name>
        <dbReference type="ChEBI" id="CHEBI:17536"/>
    </ligand>
</feature>
<keyword evidence="4 7" id="KW-0479">Metal-binding</keyword>
<evidence type="ECO:0000256" key="1">
    <source>
        <dbReference type="ARBA" id="ARBA00001936"/>
    </source>
</evidence>
<reference evidence="9 10" key="1">
    <citation type="submission" date="2019-04" db="EMBL/GenBank/DDBJ databases">
        <title>Bacillus caeni sp. nov., a bacterium isolated from mangrove sediment.</title>
        <authorList>
            <person name="Huang H."/>
            <person name="Mo K."/>
            <person name="Hu Y."/>
        </authorList>
    </citation>
    <scope>NUCLEOTIDE SEQUENCE [LARGE SCALE GENOMIC DNA]</scope>
    <source>
        <strain evidence="9 10">HB172195</strain>
    </source>
</reference>
<dbReference type="PANTHER" id="PTHR32494:SF19">
    <property type="entry name" value="ALLANTOATE DEIMINASE-RELATED"/>
    <property type="match status" value="1"/>
</dbReference>
<dbReference type="GO" id="GO:0016813">
    <property type="term" value="F:hydrolase activity, acting on carbon-nitrogen (but not peptide) bonds, in linear amidines"/>
    <property type="evidence" value="ECO:0007669"/>
    <property type="project" value="InterPro"/>
</dbReference>
<dbReference type="NCBIfam" id="TIGR01879">
    <property type="entry name" value="hydantase"/>
    <property type="match status" value="1"/>
</dbReference>
<dbReference type="Pfam" id="PF01546">
    <property type="entry name" value="Peptidase_M20"/>
    <property type="match status" value="1"/>
</dbReference>
<dbReference type="Gene3D" id="3.30.70.360">
    <property type="match status" value="1"/>
</dbReference>
<evidence type="ECO:0000313" key="9">
    <source>
        <dbReference type="EMBL" id="TLS38707.1"/>
    </source>
</evidence>
<evidence type="ECO:0000313" key="10">
    <source>
        <dbReference type="Proteomes" id="UP000308230"/>
    </source>
</evidence>
<evidence type="ECO:0000256" key="4">
    <source>
        <dbReference type="ARBA" id="ARBA00022723"/>
    </source>
</evidence>
<name>A0A5R9F5A2_9BACL</name>
<sequence length="415" mass="45155">MSDIKPWLEKSLLALNTTNTMDVAEGFTRLSFSPEEKASHAQFLEISRDLGLQTHQDKAGNQWAIWEVDQAVPTVAVGSHLDTVTSGGGYDGVAGLLSGLAAVKELKDKQFLPKKNIAIICFVSEESARFGVSTIGSKALAGILDKEETGLVADKDGITIKKAVEEFGVEWEGIDEAELPAESLDCFLELHIEQGTQIEENKADIGIVKGIACPVRLKVTVKGMANHTGTTPMHNRKDSFVAIAPLVNFVSDRAKQISEVNKDPLVATVSTFELKPNVMNVIPGEVELGIDIRSVDDSSKRQFAVEIKEYCRRVVKEQKVEIIVSTLVDNDSILLDTGMQKKLADVCDDLGLKKHFMNSGAGHDVMNISAKWPSGLIFIPCRAGISHHPDEFASIEDMAKGVQVISGFLQRETAN</sequence>
<comment type="caution">
    <text evidence="9">The sequence shown here is derived from an EMBL/GenBank/DDBJ whole genome shotgun (WGS) entry which is preliminary data.</text>
</comment>
<evidence type="ECO:0000256" key="8">
    <source>
        <dbReference type="PIRSR" id="PIRSR001235-2"/>
    </source>
</evidence>
<keyword evidence="7" id="KW-0862">Zinc</keyword>
<comment type="cofactor">
    <cofactor evidence="1">
        <name>Mn(2+)</name>
        <dbReference type="ChEBI" id="CHEBI:29035"/>
    </cofactor>
</comment>
<dbReference type="Proteomes" id="UP000308230">
    <property type="component" value="Unassembled WGS sequence"/>
</dbReference>
<comment type="subunit">
    <text evidence="3">Homodimer.</text>
</comment>
<feature type="binding site" evidence="7">
    <location>
        <position position="387"/>
    </location>
    <ligand>
        <name>Zn(2+)</name>
        <dbReference type="ChEBI" id="CHEBI:29105"/>
        <label>2</label>
    </ligand>
</feature>
<feature type="binding site" evidence="7">
    <location>
        <position position="126"/>
    </location>
    <ligand>
        <name>Zn(2+)</name>
        <dbReference type="ChEBI" id="CHEBI:29105"/>
        <label>2</label>
    </ligand>
</feature>
<evidence type="ECO:0000256" key="3">
    <source>
        <dbReference type="ARBA" id="ARBA00011738"/>
    </source>
</evidence>
<feature type="binding site" evidence="7">
    <location>
        <position position="91"/>
    </location>
    <ligand>
        <name>Zn(2+)</name>
        <dbReference type="ChEBI" id="CHEBI:29105"/>
        <label>1</label>
    </ligand>
</feature>
<gene>
    <name evidence="9" type="ORF">FCL54_04190</name>
</gene>
<dbReference type="PIRSF" id="PIRSF001235">
    <property type="entry name" value="Amidase_carbamoylase"/>
    <property type="match status" value="1"/>
</dbReference>
<protein>
    <submittedName>
        <fullName evidence="9">M20 family metallo-hydrolase</fullName>
    </submittedName>
</protein>
<feature type="binding site" evidence="7">
    <location>
        <position position="191"/>
    </location>
    <ligand>
        <name>Zn(2+)</name>
        <dbReference type="ChEBI" id="CHEBI:29105"/>
        <label>1</label>
    </ligand>
</feature>
<accession>A0A5R9F5A2</accession>
<feature type="binding site" evidence="7">
    <location>
        <position position="80"/>
    </location>
    <ligand>
        <name>Zn(2+)</name>
        <dbReference type="ChEBI" id="CHEBI:29105"/>
        <label>1</label>
    </ligand>
</feature>